<keyword evidence="4 9" id="KW-0732">Signal</keyword>
<dbReference type="CDD" id="cd13761">
    <property type="entry name" value="TGF_beta_BMP5_like"/>
    <property type="match status" value="1"/>
</dbReference>
<dbReference type="PANTHER" id="PTHR11848:SF310">
    <property type="entry name" value="PROTEIN 60A-RELATED"/>
    <property type="match status" value="1"/>
</dbReference>
<keyword evidence="3" id="KW-0964">Secreted</keyword>
<dbReference type="GO" id="GO:0005125">
    <property type="term" value="F:cytokine activity"/>
    <property type="evidence" value="ECO:0007669"/>
    <property type="project" value="TreeGrafter"/>
</dbReference>
<dbReference type="PROSITE" id="PS00250">
    <property type="entry name" value="TGF_BETA_1"/>
    <property type="match status" value="1"/>
</dbReference>
<dbReference type="RefSeq" id="XP_011307549.1">
    <property type="nucleotide sequence ID" value="XM_011309247.1"/>
</dbReference>
<feature type="signal peptide" evidence="9">
    <location>
        <begin position="1"/>
        <end position="25"/>
    </location>
</feature>
<evidence type="ECO:0000313" key="11">
    <source>
        <dbReference type="EMBL" id="JAG76544.1"/>
    </source>
</evidence>
<comment type="subcellular location">
    <subcellularLocation>
        <location evidence="1">Secreted</location>
    </subcellularLocation>
</comment>
<evidence type="ECO:0000256" key="3">
    <source>
        <dbReference type="ARBA" id="ARBA00022525"/>
    </source>
</evidence>
<dbReference type="FunFam" id="2.10.90.10:FF:000001">
    <property type="entry name" value="Bone morphogenetic protein 4"/>
    <property type="match status" value="1"/>
</dbReference>
<feature type="chain" id="PRO_5044541569" evidence="9">
    <location>
        <begin position="26"/>
        <end position="428"/>
    </location>
</feature>
<evidence type="ECO:0000256" key="2">
    <source>
        <dbReference type="ARBA" id="ARBA00006656"/>
    </source>
</evidence>
<feature type="domain" description="TGF-beta family profile" evidence="10">
    <location>
        <begin position="297"/>
        <end position="428"/>
    </location>
</feature>
<dbReference type="OrthoDB" id="5987191at2759"/>
<dbReference type="EMBL" id="GBYB01006777">
    <property type="protein sequence ID" value="JAG76544.1"/>
    <property type="molecule type" value="Transcribed_RNA"/>
</dbReference>
<evidence type="ECO:0000256" key="1">
    <source>
        <dbReference type="ARBA" id="ARBA00004613"/>
    </source>
</evidence>
<gene>
    <name evidence="11" type="primary">gbb_0</name>
    <name evidence="13" type="synonym">LOC105269193</name>
    <name evidence="11" type="ORF">g.2824</name>
</gene>
<dbReference type="InterPro" id="IPR029034">
    <property type="entry name" value="Cystine-knot_cytokine"/>
</dbReference>
<accession>A0A0C9R1T0</accession>
<dbReference type="InterPro" id="IPR015615">
    <property type="entry name" value="TGF-beta-rel"/>
</dbReference>
<dbReference type="GO" id="GO:0008083">
    <property type="term" value="F:growth factor activity"/>
    <property type="evidence" value="ECO:0007669"/>
    <property type="project" value="UniProtKB-KW"/>
</dbReference>
<keyword evidence="5 8" id="KW-0339">Growth factor</keyword>
<dbReference type="GeneID" id="105269193"/>
<dbReference type="InterPro" id="IPR001839">
    <property type="entry name" value="TGF-b_C"/>
</dbReference>
<evidence type="ECO:0000256" key="7">
    <source>
        <dbReference type="ARBA" id="ARBA00023180"/>
    </source>
</evidence>
<keyword evidence="7" id="KW-0325">Glycoprotein</keyword>
<evidence type="ECO:0000313" key="12">
    <source>
        <dbReference type="Proteomes" id="UP000694866"/>
    </source>
</evidence>
<evidence type="ECO:0000256" key="6">
    <source>
        <dbReference type="ARBA" id="ARBA00023157"/>
    </source>
</evidence>
<dbReference type="Gene3D" id="2.10.90.10">
    <property type="entry name" value="Cystine-knot cytokines"/>
    <property type="match status" value="1"/>
</dbReference>
<accession>A0A9R1TCA7</accession>
<dbReference type="Gene3D" id="2.60.120.970">
    <property type="match status" value="1"/>
</dbReference>
<evidence type="ECO:0000256" key="8">
    <source>
        <dbReference type="RuleBase" id="RU000354"/>
    </source>
</evidence>
<evidence type="ECO:0000259" key="10">
    <source>
        <dbReference type="PROSITE" id="PS51362"/>
    </source>
</evidence>
<evidence type="ECO:0000313" key="13">
    <source>
        <dbReference type="RefSeq" id="XP_011307549.1"/>
    </source>
</evidence>
<keyword evidence="6" id="KW-1015">Disulfide bond</keyword>
<keyword evidence="12" id="KW-1185">Reference proteome</keyword>
<sequence length="428" mass="48754">MECHSDVLIIYLLSALTVQLIAVDADNSDRKTGVYTSHRGHEPTMERWLSADEKTALEHSILRLLGLPERPITEKKPIMKRSAPKFLLDVYTTEVSSPRYLDDVIGKQISGEFKLDEGNLYAINQSDVIISFMAQQPHKGLGGKPDRVKRMWFDVSAVPVDDDIMMSAELRLYRGMGIKRRYQGNFTVTVYRVLRDPEGFRDLHLVDSINISSEFTGWITLNVTESLHIWNKYPEENRGMFISVLPIGGNNSERVKPENMGIVGFKGDLEKQPFMVGFYKNSGNRSIQLRINEIVMRPKRNALDRSLQVMQNHFVHGFDVTGFGESCGLRTLYVNFRDIQWEDWIIAPSGFDAFFCSGNCNFPLQTRMNATNHAIIQTLMHLKQPDEVPPACCAPIRYSGLSVLYFQDENNVVLKKYQNIVVESCGCI</sequence>
<protein>
    <submittedName>
        <fullName evidence="11">Gbb_0 protein</fullName>
    </submittedName>
    <submittedName>
        <fullName evidence="13">Protein 60A</fullName>
    </submittedName>
</protein>
<dbReference type="Pfam" id="PF00019">
    <property type="entry name" value="TGF_beta"/>
    <property type="match status" value="1"/>
</dbReference>
<dbReference type="AlphaFoldDB" id="A0A0C9R1T0"/>
<dbReference type="PROSITE" id="PS51362">
    <property type="entry name" value="TGF_BETA_2"/>
    <property type="match status" value="1"/>
</dbReference>
<dbReference type="InterPro" id="IPR001111">
    <property type="entry name" value="TGF-b_propeptide"/>
</dbReference>
<dbReference type="SMART" id="SM00204">
    <property type="entry name" value="TGFB"/>
    <property type="match status" value="1"/>
</dbReference>
<dbReference type="Pfam" id="PF00688">
    <property type="entry name" value="TGFb_propeptide"/>
    <property type="match status" value="1"/>
</dbReference>
<dbReference type="InterPro" id="IPR017948">
    <property type="entry name" value="TGFb_CS"/>
</dbReference>
<comment type="similarity">
    <text evidence="2 8">Belongs to the TGF-beta family.</text>
</comment>
<reference evidence="13" key="2">
    <citation type="submission" date="2025-04" db="UniProtKB">
        <authorList>
            <consortium name="RefSeq"/>
        </authorList>
    </citation>
    <scope>IDENTIFICATION</scope>
    <source>
        <strain evidence="13">USDA-PBARC FA_bdor</strain>
        <tissue evidence="13">Whole organism</tissue>
    </source>
</reference>
<proteinExistence type="inferred from homology"/>
<dbReference type="Proteomes" id="UP000694866">
    <property type="component" value="Unplaced"/>
</dbReference>
<evidence type="ECO:0000256" key="5">
    <source>
        <dbReference type="ARBA" id="ARBA00023030"/>
    </source>
</evidence>
<dbReference type="KEGG" id="fas:105269193"/>
<organism evidence="11">
    <name type="scientific">Fopius arisanus</name>
    <dbReference type="NCBI Taxonomy" id="64838"/>
    <lineage>
        <taxon>Eukaryota</taxon>
        <taxon>Metazoa</taxon>
        <taxon>Ecdysozoa</taxon>
        <taxon>Arthropoda</taxon>
        <taxon>Hexapoda</taxon>
        <taxon>Insecta</taxon>
        <taxon>Pterygota</taxon>
        <taxon>Neoptera</taxon>
        <taxon>Endopterygota</taxon>
        <taxon>Hymenoptera</taxon>
        <taxon>Apocrita</taxon>
        <taxon>Ichneumonoidea</taxon>
        <taxon>Braconidae</taxon>
        <taxon>Opiinae</taxon>
        <taxon>Fopius</taxon>
    </lineage>
</organism>
<evidence type="ECO:0000256" key="4">
    <source>
        <dbReference type="ARBA" id="ARBA00022729"/>
    </source>
</evidence>
<evidence type="ECO:0000256" key="9">
    <source>
        <dbReference type="SAM" id="SignalP"/>
    </source>
</evidence>
<dbReference type="GO" id="GO:0005615">
    <property type="term" value="C:extracellular space"/>
    <property type="evidence" value="ECO:0007669"/>
    <property type="project" value="TreeGrafter"/>
</dbReference>
<name>A0A0C9R1T0_9HYME</name>
<dbReference type="SUPFAM" id="SSF57501">
    <property type="entry name" value="Cystine-knot cytokines"/>
    <property type="match status" value="1"/>
</dbReference>
<dbReference type="PANTHER" id="PTHR11848">
    <property type="entry name" value="TGF-BETA FAMILY"/>
    <property type="match status" value="1"/>
</dbReference>
<reference evidence="11" key="1">
    <citation type="submission" date="2015-01" db="EMBL/GenBank/DDBJ databases">
        <title>Transcriptome Assembly of Fopius arisanus.</title>
        <authorList>
            <person name="Geib S."/>
        </authorList>
    </citation>
    <scope>NUCLEOTIDE SEQUENCE</scope>
</reference>